<reference evidence="1 2" key="1">
    <citation type="journal article" date="2010" name="Nature">
        <title>The Ectocarpus genome and the independent evolution of multicellularity in brown algae.</title>
        <authorList>
            <person name="Cock J.M."/>
            <person name="Sterck L."/>
            <person name="Rouze P."/>
            <person name="Scornet D."/>
            <person name="Allen A.E."/>
            <person name="Amoutzias G."/>
            <person name="Anthouard V."/>
            <person name="Artiguenave F."/>
            <person name="Aury J.M."/>
            <person name="Badger J.H."/>
            <person name="Beszteri B."/>
            <person name="Billiau K."/>
            <person name="Bonnet E."/>
            <person name="Bothwell J.H."/>
            <person name="Bowler C."/>
            <person name="Boyen C."/>
            <person name="Brownlee C."/>
            <person name="Carrano C.J."/>
            <person name="Charrier B."/>
            <person name="Cho G.Y."/>
            <person name="Coelho S.M."/>
            <person name="Collen J."/>
            <person name="Corre E."/>
            <person name="Da Silva C."/>
            <person name="Delage L."/>
            <person name="Delaroque N."/>
            <person name="Dittami S.M."/>
            <person name="Doulbeau S."/>
            <person name="Elias M."/>
            <person name="Farnham G."/>
            <person name="Gachon C.M."/>
            <person name="Gschloessl B."/>
            <person name="Heesch S."/>
            <person name="Jabbari K."/>
            <person name="Jubin C."/>
            <person name="Kawai H."/>
            <person name="Kimura K."/>
            <person name="Kloareg B."/>
            <person name="Kupper F.C."/>
            <person name="Lang D."/>
            <person name="Le Bail A."/>
            <person name="Leblanc C."/>
            <person name="Lerouge P."/>
            <person name="Lohr M."/>
            <person name="Lopez P.J."/>
            <person name="Martens C."/>
            <person name="Maumus F."/>
            <person name="Michel G."/>
            <person name="Miranda-Saavedra D."/>
            <person name="Morales J."/>
            <person name="Moreau H."/>
            <person name="Motomura T."/>
            <person name="Nagasato C."/>
            <person name="Napoli C.A."/>
            <person name="Nelson D.R."/>
            <person name="Nyvall-Collen P."/>
            <person name="Peters A.F."/>
            <person name="Pommier C."/>
            <person name="Potin P."/>
            <person name="Poulain J."/>
            <person name="Quesneville H."/>
            <person name="Read B."/>
            <person name="Rensing S.A."/>
            <person name="Ritter A."/>
            <person name="Rousvoal S."/>
            <person name="Samanta M."/>
            <person name="Samson G."/>
            <person name="Schroeder D.C."/>
            <person name="Segurens B."/>
            <person name="Strittmatter M."/>
            <person name="Tonon T."/>
            <person name="Tregear J.W."/>
            <person name="Valentin K."/>
            <person name="von Dassow P."/>
            <person name="Yamagishi T."/>
            <person name="Van de Peer Y."/>
            <person name="Wincker P."/>
        </authorList>
    </citation>
    <scope>NUCLEOTIDE SEQUENCE [LARGE SCALE GENOMIC DNA]</scope>
    <source>
        <strain evidence="2">Ec32 / CCAP1310/4</strain>
    </source>
</reference>
<gene>
    <name evidence="1" type="ORF">Esi_0479_0010</name>
</gene>
<dbReference type="Proteomes" id="UP000002630">
    <property type="component" value="Linkage Group LG26"/>
</dbReference>
<dbReference type="EMBL" id="FN648684">
    <property type="protein sequence ID" value="CBJ33421.1"/>
    <property type="molecule type" value="Genomic_DNA"/>
</dbReference>
<proteinExistence type="predicted"/>
<accession>D7G2I7</accession>
<evidence type="ECO:0000313" key="1">
    <source>
        <dbReference type="EMBL" id="CBJ33421.1"/>
    </source>
</evidence>
<dbReference type="AlphaFoldDB" id="D7G2I7"/>
<organism evidence="1 2">
    <name type="scientific">Ectocarpus siliculosus</name>
    <name type="common">Brown alga</name>
    <name type="synonym">Conferva siliculosa</name>
    <dbReference type="NCBI Taxonomy" id="2880"/>
    <lineage>
        <taxon>Eukaryota</taxon>
        <taxon>Sar</taxon>
        <taxon>Stramenopiles</taxon>
        <taxon>Ochrophyta</taxon>
        <taxon>PX clade</taxon>
        <taxon>Phaeophyceae</taxon>
        <taxon>Ectocarpales</taxon>
        <taxon>Ectocarpaceae</taxon>
        <taxon>Ectocarpus</taxon>
    </lineage>
</organism>
<name>D7G2I7_ECTSI</name>
<dbReference type="SUPFAM" id="SSF51045">
    <property type="entry name" value="WW domain"/>
    <property type="match status" value="1"/>
</dbReference>
<sequence>MSSYAYDPTNVWQQAVDQNGFLYWINTHTGQATYQLPDSYPNPMMSYPTHLAPMGPAPAEMGLPALHAHMGGPLHMGEPTYRKRDTFFSAAQAVAALYVADKATRALQPIRDKARGKAARKVITSFGKP</sequence>
<protein>
    <recommendedName>
        <fullName evidence="3">WW domain-containing protein</fullName>
    </recommendedName>
</protein>
<evidence type="ECO:0000313" key="2">
    <source>
        <dbReference type="Proteomes" id="UP000002630"/>
    </source>
</evidence>
<dbReference type="InParanoid" id="D7G2I7"/>
<dbReference type="InterPro" id="IPR036020">
    <property type="entry name" value="WW_dom_sf"/>
</dbReference>
<dbReference type="EMBL" id="FN649751">
    <property type="protein sequence ID" value="CBJ33421.1"/>
    <property type="molecule type" value="Genomic_DNA"/>
</dbReference>
<keyword evidence="2" id="KW-1185">Reference proteome</keyword>
<evidence type="ECO:0008006" key="3">
    <source>
        <dbReference type="Google" id="ProtNLM"/>
    </source>
</evidence>
<dbReference type="OrthoDB" id="10305441at2759"/>